<dbReference type="Pfam" id="PF11578">
    <property type="entry name" value="DUF3237"/>
    <property type="match status" value="1"/>
</dbReference>
<evidence type="ECO:0000313" key="2">
    <source>
        <dbReference type="Proteomes" id="UP001305779"/>
    </source>
</evidence>
<organism evidence="1 2">
    <name type="scientific">Zasmidium cellare</name>
    <name type="common">Wine cellar mold</name>
    <name type="synonym">Racodium cellare</name>
    <dbReference type="NCBI Taxonomy" id="395010"/>
    <lineage>
        <taxon>Eukaryota</taxon>
        <taxon>Fungi</taxon>
        <taxon>Dikarya</taxon>
        <taxon>Ascomycota</taxon>
        <taxon>Pezizomycotina</taxon>
        <taxon>Dothideomycetes</taxon>
        <taxon>Dothideomycetidae</taxon>
        <taxon>Mycosphaerellales</taxon>
        <taxon>Mycosphaerellaceae</taxon>
        <taxon>Zasmidium</taxon>
    </lineage>
</organism>
<protein>
    <submittedName>
        <fullName evidence="1">Uncharacterized protein</fullName>
    </submittedName>
</protein>
<reference evidence="1 2" key="1">
    <citation type="journal article" date="2023" name="G3 (Bethesda)">
        <title>A chromosome-level genome assembly of Zasmidium syzygii isolated from banana leaves.</title>
        <authorList>
            <person name="van Westerhoven A.C."/>
            <person name="Mehrabi R."/>
            <person name="Talebi R."/>
            <person name="Steentjes M.B.F."/>
            <person name="Corcolon B."/>
            <person name="Chong P.A."/>
            <person name="Kema G.H.J."/>
            <person name="Seidl M.F."/>
        </authorList>
    </citation>
    <scope>NUCLEOTIDE SEQUENCE [LARGE SCALE GENOMIC DNA]</scope>
    <source>
        <strain evidence="1 2">P124</strain>
    </source>
</reference>
<comment type="caution">
    <text evidence="1">The sequence shown here is derived from an EMBL/GenBank/DDBJ whole genome shotgun (WGS) entry which is preliminary data.</text>
</comment>
<accession>A0ABR0E498</accession>
<sequence length="171" mass="19260">MAPTLEQIFTMRLYRNKEDTLALGTTQGSSMHIITPYSSGSLRSTSINATLLTGSSNSLHFNPSTSTTHLDARIHFLDRALNAAFHVRFTGVARSDELIQKILDGDPEARTTESREHYEFMHPVFEVSREEDRWMESTAWIGHGHYVVERNEADGGIEAAVEFEVYRLVTG</sequence>
<proteinExistence type="predicted"/>
<dbReference type="Gene3D" id="2.40.160.20">
    <property type="match status" value="1"/>
</dbReference>
<keyword evidence="2" id="KW-1185">Reference proteome</keyword>
<dbReference type="Proteomes" id="UP001305779">
    <property type="component" value="Unassembled WGS sequence"/>
</dbReference>
<name>A0ABR0E498_ZASCE</name>
<gene>
    <name evidence="1" type="ORF">PRZ48_013196</name>
</gene>
<evidence type="ECO:0000313" key="1">
    <source>
        <dbReference type="EMBL" id="KAK4495928.1"/>
    </source>
</evidence>
<dbReference type="EMBL" id="JAXOVC010000011">
    <property type="protein sequence ID" value="KAK4495928.1"/>
    <property type="molecule type" value="Genomic_DNA"/>
</dbReference>